<dbReference type="Pfam" id="PF25104">
    <property type="entry name" value="DUF7812"/>
    <property type="match status" value="1"/>
</dbReference>
<dbReference type="PANTHER" id="PTHR36786:SF1">
    <property type="entry name" value="2-ISOPROPYLMALATE SYNTHASE"/>
    <property type="match status" value="1"/>
</dbReference>
<dbReference type="EMBL" id="JAUHHV010000007">
    <property type="protein sequence ID" value="KAK1416874.1"/>
    <property type="molecule type" value="Genomic_DNA"/>
</dbReference>
<protein>
    <recommendedName>
        <fullName evidence="2">DUF7812 domain-containing protein</fullName>
    </recommendedName>
</protein>
<name>A0AAD8K5R0_TARER</name>
<dbReference type="Proteomes" id="UP001229421">
    <property type="component" value="Unassembled WGS sequence"/>
</dbReference>
<dbReference type="InterPro" id="IPR056714">
    <property type="entry name" value="DUF7812"/>
</dbReference>
<keyword evidence="4" id="KW-1185">Reference proteome</keyword>
<accession>A0AAD8K5R0</accession>
<dbReference type="AlphaFoldDB" id="A0AAD8K5R0"/>
<feature type="chain" id="PRO_5042188519" description="DUF7812 domain-containing protein" evidence="1">
    <location>
        <begin position="26"/>
        <end position="756"/>
    </location>
</feature>
<dbReference type="PANTHER" id="PTHR36786">
    <property type="entry name" value="2-ISOPROPYLMALATE SYNTHASE"/>
    <property type="match status" value="1"/>
</dbReference>
<evidence type="ECO:0000259" key="2">
    <source>
        <dbReference type="Pfam" id="PF25104"/>
    </source>
</evidence>
<evidence type="ECO:0000313" key="3">
    <source>
        <dbReference type="EMBL" id="KAK1416874.1"/>
    </source>
</evidence>
<keyword evidence="1" id="KW-0732">Signal</keyword>
<dbReference type="PROSITE" id="PS00018">
    <property type="entry name" value="EF_HAND_1"/>
    <property type="match status" value="1"/>
</dbReference>
<proteinExistence type="predicted"/>
<feature type="signal peptide" evidence="1">
    <location>
        <begin position="1"/>
        <end position="25"/>
    </location>
</feature>
<comment type="caution">
    <text evidence="3">The sequence shown here is derived from an EMBL/GenBank/DDBJ whole genome shotgun (WGS) entry which is preliminary data.</text>
</comment>
<sequence>MLIPFKHIPFFMYQIFLAFQVLVFSEMVCPRSKFTTHNKPLDSLPKQNIFKYLISALESSVDIKSHLLKSSYYLLIQLSSKIQSCTCKGAECNEYFLETNEGEVRVSLGDVYMLSSVLFKKLQKRLKQLHFSKHDVSATRSLELEELSLLIRCFMVTLTFSLPQEHLLESGRFLLLLFKKLSLLDVAENVDFKKSCSCQCMYSDKRTSDHFAEVASLSSLEIFDTCIPSITAMLEVIIDELLVHGQLRKYLQIIDSLSPRNERLFKANANSADFGLMMEMICSHFSLSISDDVTLQDFLNRLTWAHSDNSKSLALGIIPAKTLLQHPVVLSSPKLLQAHIVSLVAEVSSVGIDLETCTPDPMLINCYLSVFESSVILYTQHMSILKTENHPADARGNLVNLHNHSLQPSFESCIDTGKFEKLKQMITNLNNLWNSKIRRECFQMKSDLISSSIDYIQQNQCIIDVTCRDEMLSFLKCMIMRAANDVTDIKLPLHGDASLQDICLLASLLMLMSNSLIQALKGISITKEYYDVIVGVIDCFKEFTIRLPIQKFSYDLMERNPSVHKESRLMLLHFLGLLSLSFESGLGFLVKSCISVIMSLCNLLVFEEGNIDSLRSLADPILLPSEGALTIYKEAFVSQNPTHVVAANFQRTRTLYVSNICIANESTQTEDMSMENLSSKLAARKETCSGEAYLKTRNVTRDNDDLANFIECQKDKDYASWIKGRDKFRERKLAKRVKRMREKKKKQAWRSIIGNT</sequence>
<gene>
    <name evidence="3" type="ORF">QVD17_25991</name>
</gene>
<organism evidence="3 4">
    <name type="scientific">Tagetes erecta</name>
    <name type="common">African marigold</name>
    <dbReference type="NCBI Taxonomy" id="13708"/>
    <lineage>
        <taxon>Eukaryota</taxon>
        <taxon>Viridiplantae</taxon>
        <taxon>Streptophyta</taxon>
        <taxon>Embryophyta</taxon>
        <taxon>Tracheophyta</taxon>
        <taxon>Spermatophyta</taxon>
        <taxon>Magnoliopsida</taxon>
        <taxon>eudicotyledons</taxon>
        <taxon>Gunneridae</taxon>
        <taxon>Pentapetalae</taxon>
        <taxon>asterids</taxon>
        <taxon>campanulids</taxon>
        <taxon>Asterales</taxon>
        <taxon>Asteraceae</taxon>
        <taxon>Asteroideae</taxon>
        <taxon>Heliantheae alliance</taxon>
        <taxon>Tageteae</taxon>
        <taxon>Tagetes</taxon>
    </lineage>
</organism>
<feature type="domain" description="DUF7812" evidence="2">
    <location>
        <begin position="149"/>
        <end position="614"/>
    </location>
</feature>
<dbReference type="InterPro" id="IPR018247">
    <property type="entry name" value="EF_Hand_1_Ca_BS"/>
</dbReference>
<reference evidence="3" key="1">
    <citation type="journal article" date="2023" name="bioRxiv">
        <title>Improved chromosome-level genome assembly for marigold (Tagetes erecta).</title>
        <authorList>
            <person name="Jiang F."/>
            <person name="Yuan L."/>
            <person name="Wang S."/>
            <person name="Wang H."/>
            <person name="Xu D."/>
            <person name="Wang A."/>
            <person name="Fan W."/>
        </authorList>
    </citation>
    <scope>NUCLEOTIDE SEQUENCE</scope>
    <source>
        <strain evidence="3">WSJ</strain>
        <tissue evidence="3">Leaf</tissue>
    </source>
</reference>
<evidence type="ECO:0000256" key="1">
    <source>
        <dbReference type="SAM" id="SignalP"/>
    </source>
</evidence>
<evidence type="ECO:0000313" key="4">
    <source>
        <dbReference type="Proteomes" id="UP001229421"/>
    </source>
</evidence>